<feature type="region of interest" description="Disordered" evidence="3">
    <location>
        <begin position="764"/>
        <end position="907"/>
    </location>
</feature>
<feature type="compositionally biased region" description="Polar residues" evidence="3">
    <location>
        <begin position="258"/>
        <end position="269"/>
    </location>
</feature>
<dbReference type="Gene3D" id="3.80.10.10">
    <property type="entry name" value="Ribonuclease Inhibitor"/>
    <property type="match status" value="3"/>
</dbReference>
<evidence type="ECO:0000313" key="5">
    <source>
        <dbReference type="Proteomes" id="UP000292702"/>
    </source>
</evidence>
<evidence type="ECO:0000256" key="3">
    <source>
        <dbReference type="SAM" id="MobiDB-lite"/>
    </source>
</evidence>
<dbReference type="Pfam" id="PF13855">
    <property type="entry name" value="LRR_8"/>
    <property type="match status" value="1"/>
</dbReference>
<evidence type="ECO:0000256" key="2">
    <source>
        <dbReference type="ARBA" id="ARBA00022737"/>
    </source>
</evidence>
<keyword evidence="2" id="KW-0677">Repeat</keyword>
<feature type="region of interest" description="Disordered" evidence="3">
    <location>
        <begin position="1440"/>
        <end position="1537"/>
    </location>
</feature>
<protein>
    <submittedName>
        <fullName evidence="4">Uncharacterized protein</fullName>
    </submittedName>
</protein>
<dbReference type="InterPro" id="IPR052574">
    <property type="entry name" value="CDIRP"/>
</dbReference>
<dbReference type="EMBL" id="RWJN01000380">
    <property type="protein sequence ID" value="TCD62339.1"/>
    <property type="molecule type" value="Genomic_DNA"/>
</dbReference>
<feature type="region of interest" description="Disordered" evidence="3">
    <location>
        <begin position="1"/>
        <end position="37"/>
    </location>
</feature>
<comment type="caution">
    <text evidence="4">The sequence shown here is derived from an EMBL/GenBank/DDBJ whole genome shotgun (WGS) entry which is preliminary data.</text>
</comment>
<dbReference type="SMART" id="SM00365">
    <property type="entry name" value="LRR_SD22"/>
    <property type="match status" value="6"/>
</dbReference>
<feature type="compositionally biased region" description="Low complexity" evidence="3">
    <location>
        <begin position="1449"/>
        <end position="1460"/>
    </location>
</feature>
<evidence type="ECO:0000313" key="4">
    <source>
        <dbReference type="EMBL" id="TCD62339.1"/>
    </source>
</evidence>
<feature type="compositionally biased region" description="Low complexity" evidence="3">
    <location>
        <begin position="1613"/>
        <end position="1623"/>
    </location>
</feature>
<feature type="region of interest" description="Disordered" evidence="3">
    <location>
        <begin position="938"/>
        <end position="998"/>
    </location>
</feature>
<feature type="compositionally biased region" description="Acidic residues" evidence="3">
    <location>
        <begin position="15"/>
        <end position="26"/>
    </location>
</feature>
<dbReference type="GO" id="GO:0031028">
    <property type="term" value="P:septation initiation signaling"/>
    <property type="evidence" value="ECO:0007669"/>
    <property type="project" value="TreeGrafter"/>
</dbReference>
<feature type="compositionally biased region" description="Polar residues" evidence="3">
    <location>
        <begin position="387"/>
        <end position="402"/>
    </location>
</feature>
<gene>
    <name evidence="4" type="ORF">EIP91_007037</name>
</gene>
<feature type="compositionally biased region" description="Low complexity" evidence="3">
    <location>
        <begin position="1508"/>
        <end position="1528"/>
    </location>
</feature>
<feature type="region of interest" description="Disordered" evidence="3">
    <location>
        <begin position="1613"/>
        <end position="1635"/>
    </location>
</feature>
<feature type="region of interest" description="Disordered" evidence="3">
    <location>
        <begin position="258"/>
        <end position="311"/>
    </location>
</feature>
<feature type="compositionally biased region" description="Acidic residues" evidence="3">
    <location>
        <begin position="765"/>
        <end position="779"/>
    </location>
</feature>
<proteinExistence type="predicted"/>
<dbReference type="PANTHER" id="PTHR47566">
    <property type="match status" value="1"/>
</dbReference>
<evidence type="ECO:0000256" key="1">
    <source>
        <dbReference type="ARBA" id="ARBA00022614"/>
    </source>
</evidence>
<dbReference type="InterPro" id="IPR003591">
    <property type="entry name" value="Leu-rich_rpt_typical-subtyp"/>
</dbReference>
<keyword evidence="1" id="KW-0433">Leucine-rich repeat</keyword>
<feature type="compositionally biased region" description="Basic and acidic residues" evidence="3">
    <location>
        <begin position="1477"/>
        <end position="1497"/>
    </location>
</feature>
<feature type="compositionally biased region" description="Polar residues" evidence="3">
    <location>
        <begin position="828"/>
        <end position="838"/>
    </location>
</feature>
<dbReference type="Proteomes" id="UP000292702">
    <property type="component" value="Unassembled WGS sequence"/>
</dbReference>
<reference evidence="4 5" key="1">
    <citation type="submission" date="2018-11" db="EMBL/GenBank/DDBJ databases">
        <title>Genome assembly of Steccherinum ochraceum LE-BIN_3174, the white-rot fungus of the Steccherinaceae family (The Residual Polyporoid clade, Polyporales, Basidiomycota).</title>
        <authorList>
            <person name="Fedorova T.V."/>
            <person name="Glazunova O.A."/>
            <person name="Landesman E.O."/>
            <person name="Moiseenko K.V."/>
            <person name="Psurtseva N.V."/>
            <person name="Savinova O.S."/>
            <person name="Shakhova N.V."/>
            <person name="Tyazhelova T.V."/>
            <person name="Vasina D.V."/>
        </authorList>
    </citation>
    <scope>NUCLEOTIDE SEQUENCE [LARGE SCALE GENOMIC DNA]</scope>
    <source>
        <strain evidence="4 5">LE-BIN_3174</strain>
    </source>
</reference>
<dbReference type="GO" id="GO:1902412">
    <property type="term" value="P:regulation of mitotic cytokinesis"/>
    <property type="evidence" value="ECO:0007669"/>
    <property type="project" value="TreeGrafter"/>
</dbReference>
<dbReference type="SMART" id="SM00369">
    <property type="entry name" value="LRR_TYP"/>
    <property type="match status" value="5"/>
</dbReference>
<dbReference type="InterPro" id="IPR032675">
    <property type="entry name" value="LRR_dom_sf"/>
</dbReference>
<organism evidence="4 5">
    <name type="scientific">Steccherinum ochraceum</name>
    <dbReference type="NCBI Taxonomy" id="92696"/>
    <lineage>
        <taxon>Eukaryota</taxon>
        <taxon>Fungi</taxon>
        <taxon>Dikarya</taxon>
        <taxon>Basidiomycota</taxon>
        <taxon>Agaricomycotina</taxon>
        <taxon>Agaricomycetes</taxon>
        <taxon>Polyporales</taxon>
        <taxon>Steccherinaceae</taxon>
        <taxon>Steccherinum</taxon>
    </lineage>
</organism>
<dbReference type="InterPro" id="IPR001611">
    <property type="entry name" value="Leu-rich_rpt"/>
</dbReference>
<dbReference type="OrthoDB" id="7451790at2759"/>
<dbReference type="PANTHER" id="PTHR47566:SF1">
    <property type="entry name" value="PROTEIN NUD1"/>
    <property type="match status" value="1"/>
</dbReference>
<feature type="region of interest" description="Disordered" evidence="3">
    <location>
        <begin position="197"/>
        <end position="227"/>
    </location>
</feature>
<dbReference type="GO" id="GO:0061499">
    <property type="term" value="C:outer plaque of mitotic spindle pole body"/>
    <property type="evidence" value="ECO:0007669"/>
    <property type="project" value="TreeGrafter"/>
</dbReference>
<name>A0A4R0RD35_9APHY</name>
<dbReference type="GO" id="GO:0035591">
    <property type="term" value="F:signaling adaptor activity"/>
    <property type="evidence" value="ECO:0007669"/>
    <property type="project" value="TreeGrafter"/>
</dbReference>
<accession>A0A4R0RD35</accession>
<feature type="compositionally biased region" description="Low complexity" evidence="3">
    <location>
        <begin position="839"/>
        <end position="856"/>
    </location>
</feature>
<sequence length="1635" mass="177617">MTDTAQLSRPAWQTDELEDEWIDEDPASGSVHDNSDLSYTNLVGSILVKKEDDATLQHDTSSNDPVGTFLIREDVAHAPFLPKTPGKNKKNMVKGFFSPLALEMMFEPPSPPTNPTPLPSSSTNAPTIPSRLSQVYIPSQETSLAESQGEEDAEVAEKANFELEGSEEDGQRADEDRRTPVLELPEEARDYQFTFAPPGLSPFEPTGSAPNAQSTPVPLGRPGHPPLTDPRLRLFHFQYDTFTRDHLSAMVDSIAVNTPSGDTTPSTADGSPHGISRASERSLSRLRSAKRIKLSPASDYSPTGDGAAFIMRPVPKGAKDYVGESRNLMEQIRQNRDFSTVSTTASVLSPNVRKPSDSPAELAGSRSMVRSSGQRLRVPSAKYGDLSKTQSSGGTASSKRSNYSSLAFREQAANLMAQIKNDMKGSKRLFSTDTEGSHVSHQDYYDKSYASVGAKHLPPDEDEDATELLPDSVRAPETGSREIPEPPSMRARTILSPRRVLRRISATHDAERDLSRSMDQMSLNSSGLLEQFPAPPVNVLITAPPSPTVRFEDVRNTSPSHLAPSTAAVPAYPSSSIRSGRNEDLTRFVSSSTASGTTLTAGSTASFVKHAGPKQLTHIAPSDVPALPERVGRMVFDKVAMRWVKAAALDDGGAEETVNDVAPLEGGNESEDPFRDIESLREEDSRVQADSPDLPAVVHTDAAPFSDDEEGGSVFTADLEQSRIVDMPDSEAEDEEEAELNSFSFDSIDAVVATESDYAAHALEIDDSEEMEEEEDENDTTVTSFLTHDDTDMDQSRMQPEPETEEDNHTAQPAFRAAPSFGHLHTPLPQSQSEPTIGSSAVRSAVRSSSATPVSALKDPSKNKFRTPLSRLGHRRSVSFSDGKRDGPILGVGRNAPTPEVTDASEAAESELDALVKSLMVPSARSKRIADMLNGIEDSGFDVDSPSKASSGRPPQDELQPIQARKTSSQHAAVGSPDSSREEEDVEEVSGKALSRSQSVSRMSARNATFLTECSFGVAHDRLVEVITDVQPFEPYWEQLSAIDLSKKNLDSVARLKEFLPRLDSLSLNSNQLSWLSGVPGSVRTLSIASNLLTGVTSFNHLINLENLDISNNNIDSLLQLECLRHLRELRADGNRIESVEGLHKMDGLVKLSLQRNRIRHIDLTLFRWTRLEMLNLSQNQIGTVHALESLPALVALNLATVLVREARDHGALGSPPTAKPIWEVYEWWLMMPHHTDNNALGELEPKGSMPRLRILRVSGNRLKALNATPFPNLRTLYADNNSLGTIAKASRLTKLENLSLRNQGGRAGLCATSLPHCSLEHGNPLKGGFISEPCYNLVYLELAACRLTSLPADFGRLVPNVRVLNLNYNFLEDTRTLEGLTRLRKLTLIGSRIKSTRLLVRVLRGMADIEMLDFRMNPCTLGWYLPLLVRDVPGALQPSDGERVSIDAPSAPSSNSHSARTGRDGGKPRHAAAAAESHHRPHAEARTTSSRSDHPPAAHSQVALGVSPASADGSSSEGEGESSASPGPNHPGALSANVTWKDLDSKFRQDLPHDVYAGRLTYRGLVMRACPNIRMLDGIETSRKEREKAEEILKGIMLMNREKKKAIAAAAAATGGSSSSSGAKEKEKALALSS</sequence>
<feature type="region of interest" description="Disordered" evidence="3">
    <location>
        <begin position="341"/>
        <end position="402"/>
    </location>
</feature>
<dbReference type="SUPFAM" id="SSF52058">
    <property type="entry name" value="L domain-like"/>
    <property type="match status" value="2"/>
</dbReference>
<keyword evidence="5" id="KW-1185">Reference proteome</keyword>
<feature type="region of interest" description="Disordered" evidence="3">
    <location>
        <begin position="556"/>
        <end position="577"/>
    </location>
</feature>
<feature type="compositionally biased region" description="Basic and acidic residues" evidence="3">
    <location>
        <begin position="1624"/>
        <end position="1635"/>
    </location>
</feature>
<dbReference type="PROSITE" id="PS51450">
    <property type="entry name" value="LRR"/>
    <property type="match status" value="3"/>
</dbReference>
<dbReference type="STRING" id="92696.A0A4R0RD35"/>